<evidence type="ECO:0000313" key="2">
    <source>
        <dbReference type="Proteomes" id="UP001523565"/>
    </source>
</evidence>
<dbReference type="Gene3D" id="3.40.50.1000">
    <property type="entry name" value="HAD superfamily/HAD-like"/>
    <property type="match status" value="1"/>
</dbReference>
<dbReference type="GO" id="GO:0016787">
    <property type="term" value="F:hydrolase activity"/>
    <property type="evidence" value="ECO:0007669"/>
    <property type="project" value="UniProtKB-KW"/>
</dbReference>
<dbReference type="EMBL" id="JAMZFV010000026">
    <property type="protein sequence ID" value="MCP1111242.1"/>
    <property type="molecule type" value="Genomic_DNA"/>
</dbReference>
<protein>
    <submittedName>
        <fullName evidence="1">HAD family hydrolase</fullName>
    </submittedName>
</protein>
<name>A0ABT1EPN4_9FIRM</name>
<dbReference type="SFLD" id="SFLDG01129">
    <property type="entry name" value="C1.5:_HAD__Beta-PGM__Phosphata"/>
    <property type="match status" value="1"/>
</dbReference>
<dbReference type="PANTHER" id="PTHR43434:SF1">
    <property type="entry name" value="PHOSPHOGLYCOLATE PHOSPHATASE"/>
    <property type="match status" value="1"/>
</dbReference>
<organism evidence="1 2">
    <name type="scientific">Ohessyouella blattaphilus</name>
    <dbReference type="NCBI Taxonomy" id="2949333"/>
    <lineage>
        <taxon>Bacteria</taxon>
        <taxon>Bacillati</taxon>
        <taxon>Bacillota</taxon>
        <taxon>Clostridia</taxon>
        <taxon>Lachnospirales</taxon>
        <taxon>Lachnospiraceae</taxon>
        <taxon>Ohessyouella</taxon>
    </lineage>
</organism>
<keyword evidence="2" id="KW-1185">Reference proteome</keyword>
<accession>A0ABT1EPN4</accession>
<reference evidence="1 2" key="1">
    <citation type="journal article" date="2022" name="Genome Biol. Evol.">
        <title>Host diet, physiology and behaviors set the stage for Lachnospiraceae cladogenesis.</title>
        <authorList>
            <person name="Vera-Ponce De Leon A."/>
            <person name="Schneider M."/>
            <person name="Jahnes B.C."/>
            <person name="Sadowski V."/>
            <person name="Camuy-Velez L.A."/>
            <person name="Duan J."/>
            <person name="Sabree Z.L."/>
        </authorList>
    </citation>
    <scope>NUCLEOTIDE SEQUENCE [LARGE SCALE GENOMIC DNA]</scope>
    <source>
        <strain evidence="1 2">PAL227</strain>
    </source>
</reference>
<dbReference type="SUPFAM" id="SSF56784">
    <property type="entry name" value="HAD-like"/>
    <property type="match status" value="1"/>
</dbReference>
<dbReference type="Proteomes" id="UP001523565">
    <property type="component" value="Unassembled WGS sequence"/>
</dbReference>
<sequence length="235" mass="27052">MKNTILFDLDGTLLPFDQGDFITSYFSKLTSHLAREKACDQEMLTKVIWAGTKAIVENDGSMSNRERFFQTFVELTGWDISEWEALFLDFYQGEFDQVKEVLGDSYGQEQMLQDLRYRGFSLVLATAPLFPETAVSTRLSWIGLGIDDFDYVTTYENSTYCKPSTAYYREVLEKIGKRPEDCLMIGNNIREDMVAEALGIKTFLVNEYLENPEKADPSVYQNGNFEELKIFLQNL</sequence>
<dbReference type="Gene3D" id="1.10.150.520">
    <property type="match status" value="1"/>
</dbReference>
<dbReference type="InterPro" id="IPR050155">
    <property type="entry name" value="HAD-like_hydrolase_sf"/>
</dbReference>
<dbReference type="PANTHER" id="PTHR43434">
    <property type="entry name" value="PHOSPHOGLYCOLATE PHOSPHATASE"/>
    <property type="match status" value="1"/>
</dbReference>
<gene>
    <name evidence="1" type="ORF">NK118_13385</name>
</gene>
<dbReference type="RefSeq" id="WP_262070120.1">
    <property type="nucleotide sequence ID" value="NZ_JAMXOC010000026.1"/>
</dbReference>
<dbReference type="InterPro" id="IPR006439">
    <property type="entry name" value="HAD-SF_hydro_IA"/>
</dbReference>
<comment type="caution">
    <text evidence="1">The sequence shown here is derived from an EMBL/GenBank/DDBJ whole genome shotgun (WGS) entry which is preliminary data.</text>
</comment>
<dbReference type="SFLD" id="SFLDS00003">
    <property type="entry name" value="Haloacid_Dehalogenase"/>
    <property type="match status" value="1"/>
</dbReference>
<dbReference type="InterPro" id="IPR036412">
    <property type="entry name" value="HAD-like_sf"/>
</dbReference>
<dbReference type="PRINTS" id="PR00413">
    <property type="entry name" value="HADHALOGNASE"/>
</dbReference>
<dbReference type="InterPro" id="IPR023214">
    <property type="entry name" value="HAD_sf"/>
</dbReference>
<dbReference type="Pfam" id="PF00702">
    <property type="entry name" value="Hydrolase"/>
    <property type="match status" value="1"/>
</dbReference>
<keyword evidence="1" id="KW-0378">Hydrolase</keyword>
<proteinExistence type="predicted"/>
<evidence type="ECO:0000313" key="1">
    <source>
        <dbReference type="EMBL" id="MCP1111242.1"/>
    </source>
</evidence>